<evidence type="ECO:0000313" key="1">
    <source>
        <dbReference type="EMBL" id="KIL70294.1"/>
    </source>
</evidence>
<evidence type="ECO:0000313" key="2">
    <source>
        <dbReference type="Proteomes" id="UP000054549"/>
    </source>
</evidence>
<dbReference type="OrthoDB" id="2588098at2759"/>
<organism evidence="1 2">
    <name type="scientific">Amanita muscaria (strain Koide BX008)</name>
    <dbReference type="NCBI Taxonomy" id="946122"/>
    <lineage>
        <taxon>Eukaryota</taxon>
        <taxon>Fungi</taxon>
        <taxon>Dikarya</taxon>
        <taxon>Basidiomycota</taxon>
        <taxon>Agaricomycotina</taxon>
        <taxon>Agaricomycetes</taxon>
        <taxon>Agaricomycetidae</taxon>
        <taxon>Agaricales</taxon>
        <taxon>Pluteineae</taxon>
        <taxon>Amanitaceae</taxon>
        <taxon>Amanita</taxon>
    </lineage>
</organism>
<sequence>MNQQFTLFNLDKRHYLPKYGNMPELICSNMPPTLVSLLLNPGKSKRSYPDIGAWAGERLVCVGDLMKQYPTGVLTAKEEAEVREYAEGKEDEDGGNLYHFARHAFTQAPPPSVNTDQFAGGQQVWVLRNLSKRVYVRADVLAGKPEAMGPFVEPLGFGDLLLANITWSTDSVKMDYGHVLVLGPWAGDRFDIVPWDVAKKDIKKEKKAWKDVSEEQAKRTRMLLADLF</sequence>
<reference evidence="1 2" key="1">
    <citation type="submission" date="2014-04" db="EMBL/GenBank/DDBJ databases">
        <title>Evolutionary Origins and Diversification of the Mycorrhizal Mutualists.</title>
        <authorList>
            <consortium name="DOE Joint Genome Institute"/>
            <consortium name="Mycorrhizal Genomics Consortium"/>
            <person name="Kohler A."/>
            <person name="Kuo A."/>
            <person name="Nagy L.G."/>
            <person name="Floudas D."/>
            <person name="Copeland A."/>
            <person name="Barry K.W."/>
            <person name="Cichocki N."/>
            <person name="Veneault-Fourrey C."/>
            <person name="LaButti K."/>
            <person name="Lindquist E.A."/>
            <person name="Lipzen A."/>
            <person name="Lundell T."/>
            <person name="Morin E."/>
            <person name="Murat C."/>
            <person name="Riley R."/>
            <person name="Ohm R."/>
            <person name="Sun H."/>
            <person name="Tunlid A."/>
            <person name="Henrissat B."/>
            <person name="Grigoriev I.V."/>
            <person name="Hibbett D.S."/>
            <person name="Martin F."/>
        </authorList>
    </citation>
    <scope>NUCLEOTIDE SEQUENCE [LARGE SCALE GENOMIC DNA]</scope>
    <source>
        <strain evidence="1 2">Koide BX008</strain>
    </source>
</reference>
<name>A0A0C2TSM0_AMAMK</name>
<dbReference type="AlphaFoldDB" id="A0A0C2TSM0"/>
<proteinExistence type="predicted"/>
<protein>
    <submittedName>
        <fullName evidence="1">Uncharacterized protein</fullName>
    </submittedName>
</protein>
<accession>A0A0C2TSM0</accession>
<keyword evidence="2" id="KW-1185">Reference proteome</keyword>
<gene>
    <name evidence="1" type="ORF">M378DRAFT_156400</name>
</gene>
<dbReference type="HOGENOM" id="CLU_044126_2_2_1"/>
<dbReference type="EMBL" id="KN818224">
    <property type="protein sequence ID" value="KIL70294.1"/>
    <property type="molecule type" value="Genomic_DNA"/>
</dbReference>
<dbReference type="Proteomes" id="UP000054549">
    <property type="component" value="Unassembled WGS sequence"/>
</dbReference>
<dbReference type="InParanoid" id="A0A0C2TSM0"/>